<name>A0ABY2BAY5_9ACTN</name>
<dbReference type="NCBIfam" id="NF047719">
    <property type="entry name" value="SCO6745_fam_HTH"/>
    <property type="match status" value="1"/>
</dbReference>
<dbReference type="Gene3D" id="1.10.10.10">
    <property type="entry name" value="Winged helix-like DNA-binding domain superfamily/Winged helix DNA-binding domain"/>
    <property type="match status" value="1"/>
</dbReference>
<keyword evidence="2" id="KW-1185">Reference proteome</keyword>
<dbReference type="RefSeq" id="WP_132194328.1">
    <property type="nucleotide sequence ID" value="NZ_SLWM01000020.1"/>
</dbReference>
<dbReference type="InterPro" id="IPR036390">
    <property type="entry name" value="WH_DNA-bd_sf"/>
</dbReference>
<dbReference type="Pfam" id="PF21863">
    <property type="entry name" value="HTH_67"/>
    <property type="match status" value="1"/>
</dbReference>
<dbReference type="InterPro" id="IPR054058">
    <property type="entry name" value="HTH_67"/>
</dbReference>
<evidence type="ECO:0000313" key="1">
    <source>
        <dbReference type="EMBL" id="TCO14392.1"/>
    </source>
</evidence>
<accession>A0ABY2BAY5</accession>
<protein>
    <submittedName>
        <fullName evidence="1">Uncharacterized protein</fullName>
    </submittedName>
</protein>
<dbReference type="Proteomes" id="UP000295818">
    <property type="component" value="Unassembled WGS sequence"/>
</dbReference>
<proteinExistence type="predicted"/>
<dbReference type="EMBL" id="SLWM01000020">
    <property type="protein sequence ID" value="TCO14392.1"/>
    <property type="molecule type" value="Genomic_DNA"/>
</dbReference>
<dbReference type="InterPro" id="IPR036388">
    <property type="entry name" value="WH-like_DNA-bd_sf"/>
</dbReference>
<sequence length="213" mass="23123">MEPIARRLCQQLLEPIHLVSYMSDEPTEALQALGFKGYWPGYFATRVATSAPMEGRILYAGLRSLPVPGEPVARLWHAATLLREHRGDGHLAALVSAGIGGQEAHVLHALSLGMTPEEYGRLNPLTPMQLAAIVDGLCARGLVDASAALTAAGRETKDRIESVTDALAAPAYDSLEPGEVAQLIADLEPRRQRSTLSATRRTWSRCGRFQCVW</sequence>
<gene>
    <name evidence="1" type="ORF">EV644_12016</name>
</gene>
<organism evidence="1 2">
    <name type="scientific">Kribbella orskensis</name>
    <dbReference type="NCBI Taxonomy" id="2512216"/>
    <lineage>
        <taxon>Bacteria</taxon>
        <taxon>Bacillati</taxon>
        <taxon>Actinomycetota</taxon>
        <taxon>Actinomycetes</taxon>
        <taxon>Propionibacteriales</taxon>
        <taxon>Kribbellaceae</taxon>
        <taxon>Kribbella</taxon>
    </lineage>
</organism>
<reference evidence="1 2" key="1">
    <citation type="journal article" date="2015" name="Stand. Genomic Sci.">
        <title>Genomic Encyclopedia of Bacterial and Archaeal Type Strains, Phase III: the genomes of soil and plant-associated and newly described type strains.</title>
        <authorList>
            <person name="Whitman W.B."/>
            <person name="Woyke T."/>
            <person name="Klenk H.P."/>
            <person name="Zhou Y."/>
            <person name="Lilburn T.G."/>
            <person name="Beck B.J."/>
            <person name="De Vos P."/>
            <person name="Vandamme P."/>
            <person name="Eisen J.A."/>
            <person name="Garrity G."/>
            <person name="Hugenholtz P."/>
            <person name="Kyrpides N.C."/>
        </authorList>
    </citation>
    <scope>NUCLEOTIDE SEQUENCE [LARGE SCALE GENOMIC DNA]</scope>
    <source>
        <strain evidence="1 2">VKM Ac-2538</strain>
    </source>
</reference>
<evidence type="ECO:0000313" key="2">
    <source>
        <dbReference type="Proteomes" id="UP000295818"/>
    </source>
</evidence>
<dbReference type="SUPFAM" id="SSF46785">
    <property type="entry name" value="Winged helix' DNA-binding domain"/>
    <property type="match status" value="1"/>
</dbReference>
<comment type="caution">
    <text evidence="1">The sequence shown here is derived from an EMBL/GenBank/DDBJ whole genome shotgun (WGS) entry which is preliminary data.</text>
</comment>